<dbReference type="PANTHER" id="PTHR37784">
    <property type="entry name" value="PROTEIN MSN1"/>
    <property type="match status" value="1"/>
</dbReference>
<organism evidence="3 4">
    <name type="scientific">Piedraia hortae CBS 480.64</name>
    <dbReference type="NCBI Taxonomy" id="1314780"/>
    <lineage>
        <taxon>Eukaryota</taxon>
        <taxon>Fungi</taxon>
        <taxon>Dikarya</taxon>
        <taxon>Ascomycota</taxon>
        <taxon>Pezizomycotina</taxon>
        <taxon>Dothideomycetes</taxon>
        <taxon>Dothideomycetidae</taxon>
        <taxon>Capnodiales</taxon>
        <taxon>Piedraiaceae</taxon>
        <taxon>Piedraia</taxon>
    </lineage>
</organism>
<sequence length="293" mass="32684">MDPSAPSSPSLSGGLSEQQFQQLTRGIELKLENIQTEIMGAIDRMRQDSLRQSIESRKQLQRMQQEIDELSQFERNRQFTVTTTVGLDGNRNGDTADQRAGRETRVRLSSDGQGYRRDGGLLREEGEPSAEVAAEQVGTRLVNGWHNMGNRTEWSAQPEDASAHNTLQEALLSEHDRATPGQPAAVAANSPAQHAQDRSIATVPDLWQEWTVGLNGNPSVQSLEASLGASWRNKESDRSYYFRRKRIIDEIIRRASKGPAGSILEEVNGLEKFRADNKFSLNKLGDWIAKNKT</sequence>
<proteinExistence type="predicted"/>
<dbReference type="AlphaFoldDB" id="A0A6A7BXR8"/>
<dbReference type="GO" id="GO:0000978">
    <property type="term" value="F:RNA polymerase II cis-regulatory region sequence-specific DNA binding"/>
    <property type="evidence" value="ECO:0007669"/>
    <property type="project" value="TreeGrafter"/>
</dbReference>
<protein>
    <recommendedName>
        <fullName evidence="2">Transcription activator GCR1-like domain-containing protein</fullName>
    </recommendedName>
</protein>
<dbReference type="Pfam" id="PF12550">
    <property type="entry name" value="GCR1_C"/>
    <property type="match status" value="1"/>
</dbReference>
<dbReference type="GO" id="GO:0060963">
    <property type="term" value="P:positive regulation of ribosomal protein gene transcription by RNA polymerase II"/>
    <property type="evidence" value="ECO:0007669"/>
    <property type="project" value="TreeGrafter"/>
</dbReference>
<evidence type="ECO:0000313" key="3">
    <source>
        <dbReference type="EMBL" id="KAF2860004.1"/>
    </source>
</evidence>
<accession>A0A6A7BXR8</accession>
<feature type="compositionally biased region" description="Basic and acidic residues" evidence="1">
    <location>
        <begin position="94"/>
        <end position="126"/>
    </location>
</feature>
<dbReference type="InterPro" id="IPR022210">
    <property type="entry name" value="TF_GCR1-like"/>
</dbReference>
<name>A0A6A7BXR8_9PEZI</name>
<feature type="region of interest" description="Disordered" evidence="1">
    <location>
        <begin position="86"/>
        <end position="129"/>
    </location>
</feature>
<dbReference type="OrthoDB" id="428577at2759"/>
<gene>
    <name evidence="3" type="ORF">K470DRAFT_264837</name>
</gene>
<dbReference type="InterPro" id="IPR052146">
    <property type="entry name" value="HOT1"/>
</dbReference>
<reference evidence="3" key="1">
    <citation type="journal article" date="2020" name="Stud. Mycol.">
        <title>101 Dothideomycetes genomes: a test case for predicting lifestyles and emergence of pathogens.</title>
        <authorList>
            <person name="Haridas S."/>
            <person name="Albert R."/>
            <person name="Binder M."/>
            <person name="Bloem J."/>
            <person name="Labutti K."/>
            <person name="Salamov A."/>
            <person name="Andreopoulos B."/>
            <person name="Baker S."/>
            <person name="Barry K."/>
            <person name="Bills G."/>
            <person name="Bluhm B."/>
            <person name="Cannon C."/>
            <person name="Castanera R."/>
            <person name="Culley D."/>
            <person name="Daum C."/>
            <person name="Ezra D."/>
            <person name="Gonzalez J."/>
            <person name="Henrissat B."/>
            <person name="Kuo A."/>
            <person name="Liang C."/>
            <person name="Lipzen A."/>
            <person name="Lutzoni F."/>
            <person name="Magnuson J."/>
            <person name="Mondo S."/>
            <person name="Nolan M."/>
            <person name="Ohm R."/>
            <person name="Pangilinan J."/>
            <person name="Park H.-J."/>
            <person name="Ramirez L."/>
            <person name="Alfaro M."/>
            <person name="Sun H."/>
            <person name="Tritt A."/>
            <person name="Yoshinaga Y."/>
            <person name="Zwiers L.-H."/>
            <person name="Turgeon B."/>
            <person name="Goodwin S."/>
            <person name="Spatafora J."/>
            <person name="Crous P."/>
            <person name="Grigoriev I."/>
        </authorList>
    </citation>
    <scope>NUCLEOTIDE SEQUENCE</scope>
    <source>
        <strain evidence="3">CBS 480.64</strain>
    </source>
</reference>
<feature type="domain" description="Transcription activator GCR1-like" evidence="2">
    <location>
        <begin position="198"/>
        <end position="258"/>
    </location>
</feature>
<evidence type="ECO:0000259" key="2">
    <source>
        <dbReference type="Pfam" id="PF12550"/>
    </source>
</evidence>
<evidence type="ECO:0000313" key="4">
    <source>
        <dbReference type="Proteomes" id="UP000799421"/>
    </source>
</evidence>
<dbReference type="Proteomes" id="UP000799421">
    <property type="component" value="Unassembled WGS sequence"/>
</dbReference>
<keyword evidence="4" id="KW-1185">Reference proteome</keyword>
<evidence type="ECO:0000256" key="1">
    <source>
        <dbReference type="SAM" id="MobiDB-lite"/>
    </source>
</evidence>
<dbReference type="EMBL" id="MU005986">
    <property type="protein sequence ID" value="KAF2860004.1"/>
    <property type="molecule type" value="Genomic_DNA"/>
</dbReference>
<dbReference type="GO" id="GO:0000981">
    <property type="term" value="F:DNA-binding transcription factor activity, RNA polymerase II-specific"/>
    <property type="evidence" value="ECO:0007669"/>
    <property type="project" value="TreeGrafter"/>
</dbReference>
<dbReference type="PANTHER" id="PTHR37784:SF4">
    <property type="entry name" value="TRANSCRIPTION FACTOR-LIKE PROTEIN EUC1"/>
    <property type="match status" value="1"/>
</dbReference>